<evidence type="ECO:0000256" key="3">
    <source>
        <dbReference type="ARBA" id="ARBA00022701"/>
    </source>
</evidence>
<dbReference type="PANTHER" id="PTHR19302:SF70">
    <property type="entry name" value="GAMMA-TUBULIN COMPLEX COMPONENT 6"/>
    <property type="match status" value="1"/>
</dbReference>
<dbReference type="GO" id="GO:0043015">
    <property type="term" value="F:gamma-tubulin binding"/>
    <property type="evidence" value="ECO:0007669"/>
    <property type="project" value="InterPro"/>
</dbReference>
<keyword evidence="9" id="KW-1185">Reference proteome</keyword>
<evidence type="ECO:0000313" key="9">
    <source>
        <dbReference type="Proteomes" id="UP000016935"/>
    </source>
</evidence>
<dbReference type="AlphaFoldDB" id="R0INA0"/>
<keyword evidence="4 5" id="KW-0206">Cytoskeleton</keyword>
<evidence type="ECO:0000256" key="4">
    <source>
        <dbReference type="ARBA" id="ARBA00023212"/>
    </source>
</evidence>
<name>R0INA0_EXST2</name>
<dbReference type="GO" id="GO:0031122">
    <property type="term" value="P:cytoplasmic microtubule organization"/>
    <property type="evidence" value="ECO:0007669"/>
    <property type="project" value="TreeGrafter"/>
</dbReference>
<gene>
    <name evidence="8" type="ORF">SETTUDRAFT_151356</name>
</gene>
<evidence type="ECO:0000256" key="1">
    <source>
        <dbReference type="ARBA" id="ARBA00010337"/>
    </source>
</evidence>
<dbReference type="InterPro" id="IPR041470">
    <property type="entry name" value="GCP_N"/>
</dbReference>
<comment type="subcellular location">
    <subcellularLocation>
        <location evidence="5">Cytoplasm</location>
        <location evidence="5">Cytoskeleton</location>
        <location evidence="5">Microtubule organizing center</location>
    </subcellularLocation>
</comment>
<dbReference type="eggNOG" id="KOG2000">
    <property type="taxonomic scope" value="Eukaryota"/>
</dbReference>
<keyword evidence="2 5" id="KW-0963">Cytoplasm</keyword>
<evidence type="ECO:0000313" key="8">
    <source>
        <dbReference type="EMBL" id="EOA86251.1"/>
    </source>
</evidence>
<dbReference type="InterPro" id="IPR007259">
    <property type="entry name" value="GCP"/>
</dbReference>
<proteinExistence type="inferred from homology"/>
<feature type="domain" description="Gamma tubulin complex component protein N-terminal" evidence="7">
    <location>
        <begin position="165"/>
        <end position="562"/>
    </location>
</feature>
<dbReference type="HOGENOM" id="CLU_006331_0_0_1"/>
<evidence type="ECO:0000256" key="5">
    <source>
        <dbReference type="RuleBase" id="RU363050"/>
    </source>
</evidence>
<reference evidence="8 9" key="1">
    <citation type="journal article" date="2012" name="PLoS Pathog.">
        <title>Diverse lifestyles and strategies of plant pathogenesis encoded in the genomes of eighteen Dothideomycetes fungi.</title>
        <authorList>
            <person name="Ohm R.A."/>
            <person name="Feau N."/>
            <person name="Henrissat B."/>
            <person name="Schoch C.L."/>
            <person name="Horwitz B.A."/>
            <person name="Barry K.W."/>
            <person name="Condon B.J."/>
            <person name="Copeland A.C."/>
            <person name="Dhillon B."/>
            <person name="Glaser F."/>
            <person name="Hesse C.N."/>
            <person name="Kosti I."/>
            <person name="LaButti K."/>
            <person name="Lindquist E.A."/>
            <person name="Lucas S."/>
            <person name="Salamov A.A."/>
            <person name="Bradshaw R.E."/>
            <person name="Ciuffetti L."/>
            <person name="Hamelin R.C."/>
            <person name="Kema G.H.J."/>
            <person name="Lawrence C."/>
            <person name="Scott J.A."/>
            <person name="Spatafora J.W."/>
            <person name="Turgeon B.G."/>
            <person name="de Wit P.J.G.M."/>
            <person name="Zhong S."/>
            <person name="Goodwin S.B."/>
            <person name="Grigoriev I.V."/>
        </authorList>
    </citation>
    <scope>NUCLEOTIDE SEQUENCE [LARGE SCALE GENOMIC DNA]</scope>
    <source>
        <strain evidence="9">28A</strain>
    </source>
</reference>
<dbReference type="InterPro" id="IPR040457">
    <property type="entry name" value="GCP_C"/>
</dbReference>
<dbReference type="GO" id="GO:0007020">
    <property type="term" value="P:microtubule nucleation"/>
    <property type="evidence" value="ECO:0007669"/>
    <property type="project" value="InterPro"/>
</dbReference>
<dbReference type="GO" id="GO:0000278">
    <property type="term" value="P:mitotic cell cycle"/>
    <property type="evidence" value="ECO:0007669"/>
    <property type="project" value="TreeGrafter"/>
</dbReference>
<comment type="similarity">
    <text evidence="1 5">Belongs to the TUBGCP family.</text>
</comment>
<dbReference type="RefSeq" id="XP_008026235.1">
    <property type="nucleotide sequence ID" value="XM_008028044.1"/>
</dbReference>
<sequence length="924" mass="104736">MDAPGSIHNVFSTDRLWEKPSFFDPREAHEQSLFPPLQLDIAAIRFDHPYAHKHDLDRELRLPDLETFEFGPLPELDSLDESSVSIEPPPLEPDEDVWQAALDQGPADKDVLFYTWESFEKREHVQTPSPYVSEHGAEAFDATLACDHEKRSAGRILKADILLQSLWNLGLGRTSILFRFNPKLKSFEPAVLEGRASGLSLQAAQSLITHFTHTGNTFLYLRSFAERTFASATSIPARVALATSVSSILASLEDALGKQTSNIRSLIQLQHRFARPRSILVHVARMVDAVKHAKTNEQLSSIMHHRLLEIEEGDSQIRQLSCQLLCQVAQPSLELLGEWMGIRKEQAALPIWQRDSFVTLEDPSVDPAAIEFAYRSEMMPRFISPEDGNTIFETGNSLRFLKTLHPHHPLARLDGLAVQPPDMEWGFQWQDIDKLALKAKAYEERLRQALLAFSEGQDSVIDPSYLYAPEPAAEVPTKAQELDRYFEDSIQKMDASPEWSSETLPDELQLLMESILKKKGEEDDMTSNKFSPPMSLASTLSFRPLITAQAKLVNAATVRLFFRSHQLRLHLSLQRQYHLLGDGVFSSLLATALFDPNRESAERHKGRMRSGVHMGLQLGSRKSWPPASSELRLALRGVLSESYYSSALFQSTQKDGETFSPKTHLHNRDNDELPGQLNFAIRNLTEAEQEKVMDPDALHALDFLRLQYVAPPPLNLVITTAALDKYDFIFKFLLRLLRILFVVSHLPREYPDPDSRHLRMEAYHFVITLTNYVFQTGIAEPWNEYDSFVSKFESRLDQEDIVGELGVRVTEGVASLRDAHERCLDSILFALLLRKRQRKVMALVEEIFDHILLFAKMQTAKTKNNEETVKALYATLRGKIRVFLSVCRGLTGKQGYGKGRGTAEENSMERLVIAMEMNGYFAAS</sequence>
<dbReference type="GO" id="GO:0000930">
    <property type="term" value="C:gamma-tubulin complex"/>
    <property type="evidence" value="ECO:0007669"/>
    <property type="project" value="TreeGrafter"/>
</dbReference>
<dbReference type="FunFam" id="1.20.120.1900:FF:000013">
    <property type="entry name" value="Spindle pole body component"/>
    <property type="match status" value="1"/>
</dbReference>
<dbReference type="GO" id="GO:0051321">
    <property type="term" value="P:meiotic cell cycle"/>
    <property type="evidence" value="ECO:0007669"/>
    <property type="project" value="TreeGrafter"/>
</dbReference>
<dbReference type="Gene3D" id="1.20.120.1900">
    <property type="entry name" value="Gamma-tubulin complex, C-terminal domain"/>
    <property type="match status" value="1"/>
</dbReference>
<evidence type="ECO:0000259" key="6">
    <source>
        <dbReference type="Pfam" id="PF04130"/>
    </source>
</evidence>
<evidence type="ECO:0000259" key="7">
    <source>
        <dbReference type="Pfam" id="PF17681"/>
    </source>
</evidence>
<dbReference type="InterPro" id="IPR042241">
    <property type="entry name" value="GCP_C_sf"/>
</dbReference>
<dbReference type="GO" id="GO:0051011">
    <property type="term" value="F:microtubule minus-end binding"/>
    <property type="evidence" value="ECO:0007669"/>
    <property type="project" value="TreeGrafter"/>
</dbReference>
<dbReference type="GO" id="GO:0000922">
    <property type="term" value="C:spindle pole"/>
    <property type="evidence" value="ECO:0007669"/>
    <property type="project" value="InterPro"/>
</dbReference>
<protein>
    <recommendedName>
        <fullName evidence="5">Spindle pole body component</fullName>
    </recommendedName>
</protein>
<keyword evidence="3 5" id="KW-0493">Microtubule</keyword>
<accession>R0INA0</accession>
<dbReference type="Pfam" id="PF17681">
    <property type="entry name" value="GCP_N_terminal"/>
    <property type="match status" value="1"/>
</dbReference>
<reference evidence="8 9" key="2">
    <citation type="journal article" date="2013" name="PLoS Genet.">
        <title>Comparative genome structure, secondary metabolite, and effector coding capacity across Cochliobolus pathogens.</title>
        <authorList>
            <person name="Condon B.J."/>
            <person name="Leng Y."/>
            <person name="Wu D."/>
            <person name="Bushley K.E."/>
            <person name="Ohm R.A."/>
            <person name="Otillar R."/>
            <person name="Martin J."/>
            <person name="Schackwitz W."/>
            <person name="Grimwood J."/>
            <person name="MohdZainudin N."/>
            <person name="Xue C."/>
            <person name="Wang R."/>
            <person name="Manning V.A."/>
            <person name="Dhillon B."/>
            <person name="Tu Z.J."/>
            <person name="Steffenson B.J."/>
            <person name="Salamov A."/>
            <person name="Sun H."/>
            <person name="Lowry S."/>
            <person name="LaButti K."/>
            <person name="Han J."/>
            <person name="Copeland A."/>
            <person name="Lindquist E."/>
            <person name="Barry K."/>
            <person name="Schmutz J."/>
            <person name="Baker S.E."/>
            <person name="Ciuffetti L.M."/>
            <person name="Grigoriev I.V."/>
            <person name="Zhong S."/>
            <person name="Turgeon B.G."/>
        </authorList>
    </citation>
    <scope>NUCLEOTIDE SEQUENCE [LARGE SCALE GENOMIC DNA]</scope>
    <source>
        <strain evidence="9">28A</strain>
    </source>
</reference>
<dbReference type="Proteomes" id="UP000016935">
    <property type="component" value="Unassembled WGS sequence"/>
</dbReference>
<dbReference type="OrthoDB" id="775571at2759"/>
<dbReference type="PANTHER" id="PTHR19302">
    <property type="entry name" value="GAMMA TUBULIN COMPLEX PROTEIN"/>
    <property type="match status" value="1"/>
</dbReference>
<dbReference type="GO" id="GO:0005816">
    <property type="term" value="C:spindle pole body"/>
    <property type="evidence" value="ECO:0007669"/>
    <property type="project" value="UniProtKB-ARBA"/>
</dbReference>
<dbReference type="Pfam" id="PF04130">
    <property type="entry name" value="GCP_C_terminal"/>
    <property type="match status" value="1"/>
</dbReference>
<dbReference type="EMBL" id="KB908604">
    <property type="protein sequence ID" value="EOA86251.1"/>
    <property type="molecule type" value="Genomic_DNA"/>
</dbReference>
<feature type="domain" description="Gamma tubulin complex component C-terminal" evidence="6">
    <location>
        <begin position="567"/>
        <end position="921"/>
    </location>
</feature>
<dbReference type="STRING" id="671987.R0INA0"/>
<dbReference type="GO" id="GO:0005874">
    <property type="term" value="C:microtubule"/>
    <property type="evidence" value="ECO:0007669"/>
    <property type="project" value="UniProtKB-KW"/>
</dbReference>
<organism evidence="8 9">
    <name type="scientific">Exserohilum turcicum (strain 28A)</name>
    <name type="common">Northern leaf blight fungus</name>
    <name type="synonym">Setosphaeria turcica</name>
    <dbReference type="NCBI Taxonomy" id="671987"/>
    <lineage>
        <taxon>Eukaryota</taxon>
        <taxon>Fungi</taxon>
        <taxon>Dikarya</taxon>
        <taxon>Ascomycota</taxon>
        <taxon>Pezizomycotina</taxon>
        <taxon>Dothideomycetes</taxon>
        <taxon>Pleosporomycetidae</taxon>
        <taxon>Pleosporales</taxon>
        <taxon>Pleosporineae</taxon>
        <taxon>Pleosporaceae</taxon>
        <taxon>Exserohilum</taxon>
    </lineage>
</organism>
<evidence type="ECO:0000256" key="2">
    <source>
        <dbReference type="ARBA" id="ARBA00022490"/>
    </source>
</evidence>
<dbReference type="GO" id="GO:0051225">
    <property type="term" value="P:spindle assembly"/>
    <property type="evidence" value="ECO:0007669"/>
    <property type="project" value="TreeGrafter"/>
</dbReference>
<dbReference type="GeneID" id="19397118"/>